<gene>
    <name evidence="3" type="primary">LOC112467480</name>
</gene>
<dbReference type="PANTHER" id="PTHR12243">
    <property type="entry name" value="MADF DOMAIN TRANSCRIPTION FACTOR"/>
    <property type="match status" value="1"/>
</dbReference>
<dbReference type="PROSITE" id="PS51029">
    <property type="entry name" value="MADF"/>
    <property type="match status" value="1"/>
</dbReference>
<dbReference type="InterPro" id="IPR006578">
    <property type="entry name" value="MADF-dom"/>
</dbReference>
<evidence type="ECO:0000259" key="1">
    <source>
        <dbReference type="PROSITE" id="PS51029"/>
    </source>
</evidence>
<dbReference type="RefSeq" id="XP_024891888.1">
    <property type="nucleotide sequence ID" value="XM_025036120.1"/>
</dbReference>
<evidence type="ECO:0000313" key="2">
    <source>
        <dbReference type="Proteomes" id="UP000504618"/>
    </source>
</evidence>
<evidence type="ECO:0000313" key="3">
    <source>
        <dbReference type="RefSeq" id="XP_024891888.1"/>
    </source>
</evidence>
<dbReference type="InterPro" id="IPR039353">
    <property type="entry name" value="TF_Adf1"/>
</dbReference>
<protein>
    <submittedName>
        <fullName evidence="3">Uncharacterized protein LOC112467480</fullName>
    </submittedName>
</protein>
<organism evidence="2 3">
    <name type="scientific">Temnothorax curvispinosus</name>
    <dbReference type="NCBI Taxonomy" id="300111"/>
    <lineage>
        <taxon>Eukaryota</taxon>
        <taxon>Metazoa</taxon>
        <taxon>Ecdysozoa</taxon>
        <taxon>Arthropoda</taxon>
        <taxon>Hexapoda</taxon>
        <taxon>Insecta</taxon>
        <taxon>Pterygota</taxon>
        <taxon>Neoptera</taxon>
        <taxon>Endopterygota</taxon>
        <taxon>Hymenoptera</taxon>
        <taxon>Apocrita</taxon>
        <taxon>Aculeata</taxon>
        <taxon>Formicoidea</taxon>
        <taxon>Formicidae</taxon>
        <taxon>Myrmicinae</taxon>
        <taxon>Temnothorax</taxon>
    </lineage>
</organism>
<dbReference type="GO" id="GO:0005667">
    <property type="term" value="C:transcription regulator complex"/>
    <property type="evidence" value="ECO:0007669"/>
    <property type="project" value="TreeGrafter"/>
</dbReference>
<dbReference type="GO" id="GO:0005634">
    <property type="term" value="C:nucleus"/>
    <property type="evidence" value="ECO:0007669"/>
    <property type="project" value="TreeGrafter"/>
</dbReference>
<dbReference type="PANTHER" id="PTHR12243:SF67">
    <property type="entry name" value="COREPRESSOR OF PANGOLIN, ISOFORM A-RELATED"/>
    <property type="match status" value="1"/>
</dbReference>
<accession>A0A6J1RCB2</accession>
<dbReference type="SMART" id="SM00595">
    <property type="entry name" value="MADF"/>
    <property type="match status" value="1"/>
</dbReference>
<proteinExistence type="predicted"/>
<sequence>MTEEITIDEVIINIVRDHKFVYDKMDVNYKNGNKKKNVWKTIAFQLKEVYNVNMSAENIEKRWSALRDMFGREERRRKLAPSGSGRSESKEWHLYRPLLFLSSHIAHRKTQELLIRKPSEDSRFQPVRFQQACSQPVEPSKEQEATVEEEISQEIWNSSEIDHTCDESQMMDNDAQSLPESVTRQSSCSSSSSQLHNFNFKSTTSRALISKMKPTRTIMPPMDDFANRKNMKNALLDEHLVEAGTKISDAMNTVSTLIATNKDKEKDGYMLAIEEGLKHVPVKSRTQCIIEILQVIVKHEMRE</sequence>
<reference evidence="3" key="1">
    <citation type="submission" date="2025-08" db="UniProtKB">
        <authorList>
            <consortium name="RefSeq"/>
        </authorList>
    </citation>
    <scope>IDENTIFICATION</scope>
    <source>
        <tissue evidence="3">Whole body</tissue>
    </source>
</reference>
<dbReference type="GeneID" id="112467480"/>
<dbReference type="Pfam" id="PF10545">
    <property type="entry name" value="MADF_DNA_bdg"/>
    <property type="match status" value="1"/>
</dbReference>
<name>A0A6J1RCB2_9HYME</name>
<dbReference type="Proteomes" id="UP000504618">
    <property type="component" value="Unplaced"/>
</dbReference>
<dbReference type="AlphaFoldDB" id="A0A6J1RCB2"/>
<dbReference type="OrthoDB" id="7550296at2759"/>
<keyword evidence="2" id="KW-1185">Reference proteome</keyword>
<dbReference type="Gene3D" id="1.10.10.60">
    <property type="entry name" value="Homeodomain-like"/>
    <property type="match status" value="1"/>
</dbReference>
<feature type="domain" description="MADF" evidence="1">
    <location>
        <begin position="10"/>
        <end position="106"/>
    </location>
</feature>
<dbReference type="GO" id="GO:0006357">
    <property type="term" value="P:regulation of transcription by RNA polymerase II"/>
    <property type="evidence" value="ECO:0007669"/>
    <property type="project" value="TreeGrafter"/>
</dbReference>